<organism evidence="2">
    <name type="scientific">Caenorhabditis remanei</name>
    <name type="common">Caenorhabditis vulgaris</name>
    <dbReference type="NCBI Taxonomy" id="31234"/>
    <lineage>
        <taxon>Eukaryota</taxon>
        <taxon>Metazoa</taxon>
        <taxon>Ecdysozoa</taxon>
        <taxon>Nematoda</taxon>
        <taxon>Chromadorea</taxon>
        <taxon>Rhabditida</taxon>
        <taxon>Rhabditina</taxon>
        <taxon>Rhabditomorpha</taxon>
        <taxon>Rhabditoidea</taxon>
        <taxon>Rhabditidae</taxon>
        <taxon>Peloderinae</taxon>
        <taxon>Caenorhabditis</taxon>
    </lineage>
</organism>
<evidence type="ECO:0000313" key="1">
    <source>
        <dbReference type="EMBL" id="EFO94122.1"/>
    </source>
</evidence>
<proteinExistence type="predicted"/>
<name>E3NDS4_CAERE</name>
<dbReference type="InParanoid" id="E3NDS4"/>
<sequence>MQPSINTTGSRLRRGEQYAEKIRKLGTYAYDDIEAASRDRLMATQFFHLQSSLALSTTSFN</sequence>
<dbReference type="Proteomes" id="UP000008281">
    <property type="component" value="Unassembled WGS sequence"/>
</dbReference>
<dbReference type="AlphaFoldDB" id="E3NDS4"/>
<dbReference type="EMBL" id="DS268613">
    <property type="protein sequence ID" value="EFO94122.1"/>
    <property type="molecule type" value="Genomic_DNA"/>
</dbReference>
<accession>E3NDS4</accession>
<protein>
    <submittedName>
        <fullName evidence="1">Uncharacterized protein</fullName>
    </submittedName>
</protein>
<reference evidence="1" key="1">
    <citation type="submission" date="2007-07" db="EMBL/GenBank/DDBJ databases">
        <title>PCAP assembly of the Caenorhabditis remanei genome.</title>
        <authorList>
            <consortium name="The Caenorhabditis remanei Sequencing Consortium"/>
            <person name="Wilson R.K."/>
        </authorList>
    </citation>
    <scope>NUCLEOTIDE SEQUENCE [LARGE SCALE GENOMIC DNA]</scope>
    <source>
        <strain evidence="1">PB4641</strain>
    </source>
</reference>
<evidence type="ECO:0000313" key="2">
    <source>
        <dbReference type="Proteomes" id="UP000008281"/>
    </source>
</evidence>
<dbReference type="HOGENOM" id="CLU_2924821_0_0_1"/>
<keyword evidence="2" id="KW-1185">Reference proteome</keyword>
<gene>
    <name evidence="1" type="ORF">CRE_25863</name>
</gene>